<dbReference type="GO" id="GO:0046872">
    <property type="term" value="F:metal ion binding"/>
    <property type="evidence" value="ECO:0007669"/>
    <property type="project" value="UniProtKB-KW"/>
</dbReference>
<sequence length="305" mass="35775">MSLIIEKKQIKNWLKELKKEFQVIDTRNSILPAKQYFLPPKEDIFIFNKKTKRLTNSSYQRKTLIFGLDLNDLEAMTQLDEIMKNPQPDFFYWQKREKSVLVGLTEESFGPAPGGDIIFKKINPYQYQAMILTEKGEEIINSPFFKKNKTRANEDFKDKLGSFRKILLDSEVLADAVAWSIGHKIWDELAKKCLSCGICTYVCPLCYCFSVEDKVNLDNAKCVRCRQWDACTLPHFARIAGGHNFHKTIKERYYNWFYHKFVRAYREYGRSQCVACGRCQRYCPAGIDIEKVLSEILEDYKKVKK</sequence>
<dbReference type="PANTHER" id="PTHR40447:SF1">
    <property type="entry name" value="ANAEROBIC SULFITE REDUCTASE SUBUNIT A"/>
    <property type="match status" value="1"/>
</dbReference>
<dbReference type="EMBL" id="MHMY01000002">
    <property type="protein sequence ID" value="OGZ35997.1"/>
    <property type="molecule type" value="Genomic_DNA"/>
</dbReference>
<feature type="domain" description="4Fe-4S ferredoxin-type" evidence="4">
    <location>
        <begin position="182"/>
        <end position="214"/>
    </location>
</feature>
<reference evidence="5 6" key="1">
    <citation type="journal article" date="2016" name="Nat. Commun.">
        <title>Thousands of microbial genomes shed light on interconnected biogeochemical processes in an aquifer system.</title>
        <authorList>
            <person name="Anantharaman K."/>
            <person name="Brown C.T."/>
            <person name="Hug L.A."/>
            <person name="Sharon I."/>
            <person name="Castelle C.J."/>
            <person name="Probst A.J."/>
            <person name="Thomas B.C."/>
            <person name="Singh A."/>
            <person name="Wilkins M.J."/>
            <person name="Karaoz U."/>
            <person name="Brodie E.L."/>
            <person name="Williams K.H."/>
            <person name="Hubbard S.S."/>
            <person name="Banfield J.F."/>
        </authorList>
    </citation>
    <scope>NUCLEOTIDE SEQUENCE [LARGE SCALE GENOMIC DNA]</scope>
</reference>
<dbReference type="SUPFAM" id="SSF54862">
    <property type="entry name" value="4Fe-4S ferredoxins"/>
    <property type="match status" value="1"/>
</dbReference>
<comment type="caution">
    <text evidence="5">The sequence shown here is derived from an EMBL/GenBank/DDBJ whole genome shotgun (WGS) entry which is preliminary data.</text>
</comment>
<evidence type="ECO:0000313" key="6">
    <source>
        <dbReference type="Proteomes" id="UP000176974"/>
    </source>
</evidence>
<dbReference type="PANTHER" id="PTHR40447">
    <property type="entry name" value="ANAEROBIC SULFITE REDUCTASE SUBUNIT A"/>
    <property type="match status" value="1"/>
</dbReference>
<proteinExistence type="predicted"/>
<evidence type="ECO:0000256" key="3">
    <source>
        <dbReference type="ARBA" id="ARBA00023014"/>
    </source>
</evidence>
<gene>
    <name evidence="5" type="ORF">A2815_00015</name>
</gene>
<accession>A0A1G2FDW8</accession>
<dbReference type="InterPro" id="IPR017900">
    <property type="entry name" value="4Fe4S_Fe_S_CS"/>
</dbReference>
<dbReference type="GO" id="GO:0051536">
    <property type="term" value="F:iron-sulfur cluster binding"/>
    <property type="evidence" value="ECO:0007669"/>
    <property type="project" value="UniProtKB-KW"/>
</dbReference>
<feature type="domain" description="4Fe-4S ferredoxin-type" evidence="4">
    <location>
        <begin position="264"/>
        <end position="292"/>
    </location>
</feature>
<evidence type="ECO:0000259" key="4">
    <source>
        <dbReference type="PROSITE" id="PS51379"/>
    </source>
</evidence>
<keyword evidence="1" id="KW-0479">Metal-binding</keyword>
<dbReference type="Pfam" id="PF17179">
    <property type="entry name" value="Fer4_22"/>
    <property type="match status" value="1"/>
</dbReference>
<dbReference type="InterPro" id="IPR017896">
    <property type="entry name" value="4Fe4S_Fe-S-bd"/>
</dbReference>
<dbReference type="Proteomes" id="UP000176974">
    <property type="component" value="Unassembled WGS sequence"/>
</dbReference>
<dbReference type="PROSITE" id="PS51379">
    <property type="entry name" value="4FE4S_FER_2"/>
    <property type="match status" value="2"/>
</dbReference>
<keyword evidence="2" id="KW-0408">Iron</keyword>
<evidence type="ECO:0000313" key="5">
    <source>
        <dbReference type="EMBL" id="OGZ35997.1"/>
    </source>
</evidence>
<protein>
    <recommendedName>
        <fullName evidence="4">4Fe-4S ferredoxin-type domain-containing protein</fullName>
    </recommendedName>
</protein>
<dbReference type="PROSITE" id="PS00198">
    <property type="entry name" value="4FE4S_FER_1"/>
    <property type="match status" value="2"/>
</dbReference>
<organism evidence="5 6">
    <name type="scientific">Candidatus Portnoybacteria bacterium RIFCSPHIGHO2_01_FULL_40_12b</name>
    <dbReference type="NCBI Taxonomy" id="1801994"/>
    <lineage>
        <taxon>Bacteria</taxon>
        <taxon>Candidatus Portnoyibacteriota</taxon>
    </lineage>
</organism>
<name>A0A1G2FDW8_9BACT</name>
<evidence type="ECO:0000256" key="2">
    <source>
        <dbReference type="ARBA" id="ARBA00023004"/>
    </source>
</evidence>
<dbReference type="AlphaFoldDB" id="A0A1G2FDW8"/>
<evidence type="ECO:0000256" key="1">
    <source>
        <dbReference type="ARBA" id="ARBA00022723"/>
    </source>
</evidence>
<keyword evidence="3" id="KW-0411">Iron-sulfur</keyword>